<feature type="transmembrane region" description="Helical" evidence="7">
    <location>
        <begin position="286"/>
        <end position="307"/>
    </location>
</feature>
<evidence type="ECO:0000313" key="10">
    <source>
        <dbReference type="Proteomes" id="UP001256673"/>
    </source>
</evidence>
<proteinExistence type="inferred from homology"/>
<dbReference type="SUPFAM" id="SSF144091">
    <property type="entry name" value="Rhomboid-like"/>
    <property type="match status" value="1"/>
</dbReference>
<dbReference type="PANTHER" id="PTHR43731:SF14">
    <property type="entry name" value="PRESENILIN-ASSOCIATED RHOMBOID-LIKE PROTEIN, MITOCHONDRIAL"/>
    <property type="match status" value="1"/>
</dbReference>
<keyword evidence="4" id="KW-0378">Hydrolase</keyword>
<evidence type="ECO:0000313" key="9">
    <source>
        <dbReference type="EMBL" id="MDU0326233.1"/>
    </source>
</evidence>
<feature type="domain" description="Peptidase S54 rhomboid" evidence="8">
    <location>
        <begin position="128"/>
        <end position="275"/>
    </location>
</feature>
<organism evidence="9 10">
    <name type="scientific">Microbacterium algihabitans</name>
    <dbReference type="NCBI Taxonomy" id="3075992"/>
    <lineage>
        <taxon>Bacteria</taxon>
        <taxon>Bacillati</taxon>
        <taxon>Actinomycetota</taxon>
        <taxon>Actinomycetes</taxon>
        <taxon>Micrococcales</taxon>
        <taxon>Microbacteriaceae</taxon>
        <taxon>Microbacterium</taxon>
    </lineage>
</organism>
<dbReference type="InterPro" id="IPR050925">
    <property type="entry name" value="Rhomboid_protease_S54"/>
</dbReference>
<dbReference type="Pfam" id="PF01694">
    <property type="entry name" value="Rhomboid"/>
    <property type="match status" value="1"/>
</dbReference>
<gene>
    <name evidence="9" type="ORF">RWH43_05610</name>
</gene>
<dbReference type="RefSeq" id="WP_262346253.1">
    <property type="nucleotide sequence ID" value="NZ_JAWDIU010000001.1"/>
</dbReference>
<protein>
    <submittedName>
        <fullName evidence="9">Rhomboid family intramembrane serine protease</fullName>
    </submittedName>
</protein>
<sequence length="308" mass="33037">MSTTDEFRRNSDNFCYRHPDRQSFVLCQRCMRTVCSECRTPAAVGVICPECMAEQRAQQTPAQKKAQRRWASRPAMALSTDRPRMTLGIIAITGLTYIIGLIPGVGSILTQFLAFNSVFLIPELGVIQPWRLLTVSLVHSGFFHIALNMLALWFIGRSLEPMLGRARFLALYLIGTIGGSVAVALLAPGVWTVGASGAIFALFGALLVIGRHIGADIRVIAILIAINFAWPFVVAGIDAIGSGSFAASLAAVGISWQAHLGGLIAGALVGLIYSRTRAPRQRGVQIGLLVTLSVVLLALLVIPALAYV</sequence>
<evidence type="ECO:0000256" key="4">
    <source>
        <dbReference type="ARBA" id="ARBA00022801"/>
    </source>
</evidence>
<evidence type="ECO:0000256" key="6">
    <source>
        <dbReference type="ARBA" id="ARBA00023136"/>
    </source>
</evidence>
<reference evidence="9 10" key="1">
    <citation type="submission" date="2023-09" db="EMBL/GenBank/DDBJ databases">
        <title>Microbacterium fusihabitans sp. nov., Microbacterium phycihabitans sp. nov., and Microbacterium cervinum sp. nov., isolated from dried seaweeds of beach.</title>
        <authorList>
            <person name="Lee S.D."/>
        </authorList>
    </citation>
    <scope>NUCLEOTIDE SEQUENCE [LARGE SCALE GENOMIC DNA]</scope>
    <source>
        <strain evidence="9 10">KSW2-21</strain>
    </source>
</reference>
<evidence type="ECO:0000256" key="5">
    <source>
        <dbReference type="ARBA" id="ARBA00022989"/>
    </source>
</evidence>
<feature type="transmembrane region" description="Helical" evidence="7">
    <location>
        <begin position="168"/>
        <end position="187"/>
    </location>
</feature>
<keyword evidence="3 7" id="KW-0812">Transmembrane</keyword>
<evidence type="ECO:0000256" key="3">
    <source>
        <dbReference type="ARBA" id="ARBA00022692"/>
    </source>
</evidence>
<keyword evidence="5 7" id="KW-1133">Transmembrane helix</keyword>
<accession>A0ABU3RTJ2</accession>
<dbReference type="Gene3D" id="1.20.1540.10">
    <property type="entry name" value="Rhomboid-like"/>
    <property type="match status" value="1"/>
</dbReference>
<comment type="subcellular location">
    <subcellularLocation>
        <location evidence="1">Membrane</location>
        <topology evidence="1">Multi-pass membrane protein</topology>
    </subcellularLocation>
</comment>
<feature type="transmembrane region" description="Helical" evidence="7">
    <location>
        <begin position="133"/>
        <end position="156"/>
    </location>
</feature>
<feature type="transmembrane region" description="Helical" evidence="7">
    <location>
        <begin position="193"/>
        <end position="210"/>
    </location>
</feature>
<evidence type="ECO:0000256" key="7">
    <source>
        <dbReference type="SAM" id="Phobius"/>
    </source>
</evidence>
<evidence type="ECO:0000256" key="2">
    <source>
        <dbReference type="ARBA" id="ARBA00009045"/>
    </source>
</evidence>
<dbReference type="InterPro" id="IPR022764">
    <property type="entry name" value="Peptidase_S54_rhomboid_dom"/>
</dbReference>
<keyword evidence="6 7" id="KW-0472">Membrane</keyword>
<dbReference type="Proteomes" id="UP001256673">
    <property type="component" value="Unassembled WGS sequence"/>
</dbReference>
<dbReference type="PANTHER" id="PTHR43731">
    <property type="entry name" value="RHOMBOID PROTEASE"/>
    <property type="match status" value="1"/>
</dbReference>
<keyword evidence="9" id="KW-0645">Protease</keyword>
<feature type="transmembrane region" description="Helical" evidence="7">
    <location>
        <begin position="86"/>
        <end position="113"/>
    </location>
</feature>
<feature type="transmembrane region" description="Helical" evidence="7">
    <location>
        <begin position="217"/>
        <end position="237"/>
    </location>
</feature>
<keyword evidence="10" id="KW-1185">Reference proteome</keyword>
<feature type="transmembrane region" description="Helical" evidence="7">
    <location>
        <begin position="249"/>
        <end position="274"/>
    </location>
</feature>
<name>A0ABU3RTJ2_9MICO</name>
<dbReference type="GO" id="GO:0008233">
    <property type="term" value="F:peptidase activity"/>
    <property type="evidence" value="ECO:0007669"/>
    <property type="project" value="UniProtKB-KW"/>
</dbReference>
<comment type="similarity">
    <text evidence="2">Belongs to the peptidase S54 family.</text>
</comment>
<dbReference type="GO" id="GO:0006508">
    <property type="term" value="P:proteolysis"/>
    <property type="evidence" value="ECO:0007669"/>
    <property type="project" value="UniProtKB-KW"/>
</dbReference>
<comment type="caution">
    <text evidence="9">The sequence shown here is derived from an EMBL/GenBank/DDBJ whole genome shotgun (WGS) entry which is preliminary data.</text>
</comment>
<dbReference type="EMBL" id="JAWDIU010000001">
    <property type="protein sequence ID" value="MDU0326233.1"/>
    <property type="molecule type" value="Genomic_DNA"/>
</dbReference>
<dbReference type="InterPro" id="IPR035952">
    <property type="entry name" value="Rhomboid-like_sf"/>
</dbReference>
<evidence type="ECO:0000256" key="1">
    <source>
        <dbReference type="ARBA" id="ARBA00004141"/>
    </source>
</evidence>
<evidence type="ECO:0000259" key="8">
    <source>
        <dbReference type="Pfam" id="PF01694"/>
    </source>
</evidence>